<gene>
    <name evidence="2" type="ORF">GCU68_06155</name>
</gene>
<evidence type="ECO:0000313" key="2">
    <source>
        <dbReference type="EMBL" id="QFU82142.1"/>
    </source>
</evidence>
<reference evidence="2 3" key="1">
    <citation type="journal article" date="2007" name="Int. J. Syst. Evol. Microbiol.">
        <title>Natronorubrum sulfidifaciens sp. nov., an extremely haloalkaliphilic archaeon isolated from Aiding salt lake in Xin-Jiang, China.</title>
        <authorList>
            <person name="Cui H.L."/>
            <person name="Tohty D."/>
            <person name="Liu H.C."/>
            <person name="Liu S.J."/>
            <person name="Oren A."/>
            <person name="Zhou P.J."/>
        </authorList>
    </citation>
    <scope>NUCLEOTIDE SEQUENCE [LARGE SCALE GENOMIC DNA]</scope>
    <source>
        <strain evidence="2 3">7-3</strain>
    </source>
</reference>
<dbReference type="OrthoDB" id="260081at2157"/>
<feature type="domain" description="DUF6199" evidence="1">
    <location>
        <begin position="72"/>
        <end position="122"/>
    </location>
</feature>
<evidence type="ECO:0000313" key="3">
    <source>
        <dbReference type="Proteomes" id="UP000326170"/>
    </source>
</evidence>
<dbReference type="InterPro" id="IPR045679">
    <property type="entry name" value="DUF6199"/>
</dbReference>
<accession>A0A5P9P1Z4</accession>
<dbReference type="EMBL" id="CP045488">
    <property type="protein sequence ID" value="QFU82142.1"/>
    <property type="molecule type" value="Genomic_DNA"/>
</dbReference>
<dbReference type="Pfam" id="PF19701">
    <property type="entry name" value="DUF6199"/>
    <property type="match status" value="1"/>
</dbReference>
<keyword evidence="3" id="KW-1185">Reference proteome</keyword>
<proteinExistence type="predicted"/>
<evidence type="ECO:0000259" key="1">
    <source>
        <dbReference type="Pfam" id="PF19701"/>
    </source>
</evidence>
<sequence length="141" mass="15172">MIRTLAIGFGLLEAVFPRQLIDASERLAFDTPETGRLQPWTVPMARLEGLLFVWLLVRKGGGLGALRAPLGVFGVAMALMPRAVVAFALEIAYENPDDLEPKSWVVPATRLLGAIYVAAGVFAGRGATPEDESRTAQPPDQ</sequence>
<dbReference type="GeneID" id="42300612"/>
<dbReference type="KEGG" id="nas:GCU68_06155"/>
<name>A0A5P9P1Z4_9EURY</name>
<dbReference type="Proteomes" id="UP000326170">
    <property type="component" value="Chromosome"/>
</dbReference>
<dbReference type="AlphaFoldDB" id="A0A5P9P1Z4"/>
<dbReference type="RefSeq" id="WP_152939889.1">
    <property type="nucleotide sequence ID" value="NZ_CP045488.1"/>
</dbReference>
<organism evidence="2 3">
    <name type="scientific">Natronorubrum aibiense</name>
    <dbReference type="NCBI Taxonomy" id="348826"/>
    <lineage>
        <taxon>Archaea</taxon>
        <taxon>Methanobacteriati</taxon>
        <taxon>Methanobacteriota</taxon>
        <taxon>Stenosarchaea group</taxon>
        <taxon>Halobacteria</taxon>
        <taxon>Halobacteriales</taxon>
        <taxon>Natrialbaceae</taxon>
        <taxon>Natronorubrum</taxon>
    </lineage>
</organism>
<protein>
    <recommendedName>
        <fullName evidence="1">DUF6199 domain-containing protein</fullName>
    </recommendedName>
</protein>